<evidence type="ECO:0000313" key="3">
    <source>
        <dbReference type="Proteomes" id="UP001196980"/>
    </source>
</evidence>
<protein>
    <submittedName>
        <fullName evidence="2">Uncharacterized protein</fullName>
    </submittedName>
</protein>
<gene>
    <name evidence="2" type="ORF">HWQ67_12540</name>
</gene>
<dbReference type="Proteomes" id="UP001196980">
    <property type="component" value="Unassembled WGS sequence"/>
</dbReference>
<feature type="compositionally biased region" description="Basic and acidic residues" evidence="1">
    <location>
        <begin position="206"/>
        <end position="215"/>
    </location>
</feature>
<organism evidence="2 3">
    <name type="scientific">Candidatus Magnetobacterium casense</name>
    <dbReference type="NCBI Taxonomy" id="1455061"/>
    <lineage>
        <taxon>Bacteria</taxon>
        <taxon>Pseudomonadati</taxon>
        <taxon>Nitrospirota</taxon>
        <taxon>Thermodesulfovibrionia</taxon>
        <taxon>Thermodesulfovibrionales</taxon>
        <taxon>Candidatus Magnetobacteriaceae</taxon>
        <taxon>Candidatus Magnetobacterium</taxon>
    </lineage>
</organism>
<reference evidence="2 3" key="1">
    <citation type="journal article" date="2020" name="J Geophys Res Biogeosci">
        <title>Magnetotaxis as an Adaptation to Enable Bacterial Shuttling of Microbial Sulfur and Sulfur Cycling Across Aquatic Oxic#Anoxic Interfaces.</title>
        <authorList>
            <person name="Li J."/>
            <person name="Liu P."/>
            <person name="Wang J."/>
            <person name="Roberts A.P."/>
            <person name="Pan Y."/>
        </authorList>
    </citation>
    <scope>NUCLEOTIDE SEQUENCE [LARGE SCALE GENOMIC DNA]</scope>
    <source>
        <strain evidence="2 3">MYR-1_YQ</strain>
    </source>
</reference>
<evidence type="ECO:0000256" key="1">
    <source>
        <dbReference type="SAM" id="MobiDB-lite"/>
    </source>
</evidence>
<comment type="caution">
    <text evidence="2">The sequence shown here is derived from an EMBL/GenBank/DDBJ whole genome shotgun (WGS) entry which is preliminary data.</text>
</comment>
<sequence>MKGKLVVHGMVLANKIQYETPGWREKLEEFKAHNEGKNIEITFEMVDSPLHYLFKYYWGYLLPDLAFAMGERNKFKTHLFCKMMHNLINVSTVDEIPKKYFKRGWVKLNMEEVQDPTSIEHLLATIRGVIIIFENNELVAYIPSCADLTHQEMKDYTVKVEHYLFVDCKGRLGEEGRDGRQAKAMRDKGMDEEKKKIEDLFPGEEIPMKAGKDGSFESCEPFPEDDSW</sequence>
<evidence type="ECO:0000313" key="2">
    <source>
        <dbReference type="EMBL" id="MBV6342413.1"/>
    </source>
</evidence>
<proteinExistence type="predicted"/>
<name>A0ABS6S1Z0_9BACT</name>
<accession>A0ABS6S1Z0</accession>
<keyword evidence="3" id="KW-1185">Reference proteome</keyword>
<dbReference type="RefSeq" id="WP_218253032.1">
    <property type="nucleotide sequence ID" value="NZ_JABXWD010000254.1"/>
</dbReference>
<dbReference type="EMBL" id="JABXWD010000254">
    <property type="protein sequence ID" value="MBV6342413.1"/>
    <property type="molecule type" value="Genomic_DNA"/>
</dbReference>
<feature type="compositionally biased region" description="Basic and acidic residues" evidence="1">
    <location>
        <begin position="176"/>
        <end position="199"/>
    </location>
</feature>
<feature type="region of interest" description="Disordered" evidence="1">
    <location>
        <begin position="176"/>
        <end position="228"/>
    </location>
</feature>